<dbReference type="EMBL" id="ADBV01004573">
    <property type="protein sequence ID" value="EJW80372.1"/>
    <property type="molecule type" value="Genomic_DNA"/>
</dbReference>
<feature type="non-terminal residue" evidence="1">
    <location>
        <position position="1"/>
    </location>
</feature>
<gene>
    <name evidence="1" type="ORF">WUBG_08719</name>
</gene>
<sequence length="61" mass="6911">RSWTIEILFATQESLAAATPEAFHSQDLGDLPKQFRKELQVPQAEPYAVLQVDRNNNISNL</sequence>
<dbReference type="Proteomes" id="UP000004810">
    <property type="component" value="Unassembled WGS sequence"/>
</dbReference>
<accession>J9ETD8</accession>
<dbReference type="AlphaFoldDB" id="J9ETD8"/>
<protein>
    <submittedName>
        <fullName evidence="1">Uncharacterized protein</fullName>
    </submittedName>
</protein>
<evidence type="ECO:0000313" key="1">
    <source>
        <dbReference type="EMBL" id="EJW80372.1"/>
    </source>
</evidence>
<name>J9ETD8_WUCBA</name>
<proteinExistence type="predicted"/>
<evidence type="ECO:0000313" key="2">
    <source>
        <dbReference type="Proteomes" id="UP000004810"/>
    </source>
</evidence>
<organism evidence="1 2">
    <name type="scientific">Wuchereria bancrofti</name>
    <dbReference type="NCBI Taxonomy" id="6293"/>
    <lineage>
        <taxon>Eukaryota</taxon>
        <taxon>Metazoa</taxon>
        <taxon>Ecdysozoa</taxon>
        <taxon>Nematoda</taxon>
        <taxon>Chromadorea</taxon>
        <taxon>Rhabditida</taxon>
        <taxon>Spirurina</taxon>
        <taxon>Spiruromorpha</taxon>
        <taxon>Filarioidea</taxon>
        <taxon>Onchocercidae</taxon>
        <taxon>Wuchereria</taxon>
    </lineage>
</organism>
<reference evidence="2" key="1">
    <citation type="submission" date="2012-08" db="EMBL/GenBank/DDBJ databases">
        <title>The Genome Sequence of Wuchereria bancrofti.</title>
        <authorList>
            <person name="Nutman T.B."/>
            <person name="Fink D.L."/>
            <person name="Russ C."/>
            <person name="Young S."/>
            <person name="Zeng Q."/>
            <person name="Koehrsen M."/>
            <person name="Alvarado L."/>
            <person name="Berlin A."/>
            <person name="Chapman S.B."/>
            <person name="Chen Z."/>
            <person name="Freedman E."/>
            <person name="Gellesch M."/>
            <person name="Goldberg J."/>
            <person name="Griggs A."/>
            <person name="Gujja S."/>
            <person name="Heilman E.R."/>
            <person name="Heiman D."/>
            <person name="Hepburn T."/>
            <person name="Howarth C."/>
            <person name="Jen D."/>
            <person name="Larson L."/>
            <person name="Lewis B."/>
            <person name="Mehta T."/>
            <person name="Park D."/>
            <person name="Pearson M."/>
            <person name="Roberts A."/>
            <person name="Saif S."/>
            <person name="Shea T."/>
            <person name="Shenoy N."/>
            <person name="Sisk P."/>
            <person name="Stolte C."/>
            <person name="Sykes S."/>
            <person name="Walk T."/>
            <person name="White J."/>
            <person name="Yandava C."/>
            <person name="Haas B."/>
            <person name="Henn M.R."/>
            <person name="Nusbaum C."/>
            <person name="Birren B."/>
        </authorList>
    </citation>
    <scope>NUCLEOTIDE SEQUENCE [LARGE SCALE GENOMIC DNA]</scope>
    <source>
        <strain evidence="2">NA</strain>
    </source>
</reference>
<comment type="caution">
    <text evidence="1">The sequence shown here is derived from an EMBL/GenBank/DDBJ whole genome shotgun (WGS) entry which is preliminary data.</text>
</comment>